<dbReference type="Gene3D" id="3.40.50.720">
    <property type="entry name" value="NAD(P)-binding Rossmann-like Domain"/>
    <property type="match status" value="1"/>
</dbReference>
<dbReference type="AlphaFoldDB" id="A0A139AB13"/>
<evidence type="ECO:0000313" key="5">
    <source>
        <dbReference type="Proteomes" id="UP000070544"/>
    </source>
</evidence>
<accession>A0A139AB13</accession>
<dbReference type="PANTHER" id="PTHR43313">
    <property type="entry name" value="SHORT-CHAIN DEHYDROGENASE/REDUCTASE FAMILY 9C"/>
    <property type="match status" value="1"/>
</dbReference>
<organism evidence="4 5">
    <name type="scientific">Gonapodya prolifera (strain JEL478)</name>
    <name type="common">Monoblepharis prolifera</name>
    <dbReference type="NCBI Taxonomy" id="1344416"/>
    <lineage>
        <taxon>Eukaryota</taxon>
        <taxon>Fungi</taxon>
        <taxon>Fungi incertae sedis</taxon>
        <taxon>Chytridiomycota</taxon>
        <taxon>Chytridiomycota incertae sedis</taxon>
        <taxon>Monoblepharidomycetes</taxon>
        <taxon>Monoblepharidales</taxon>
        <taxon>Gonapodyaceae</taxon>
        <taxon>Gonapodya</taxon>
    </lineage>
</organism>
<dbReference type="GO" id="GO:0016491">
    <property type="term" value="F:oxidoreductase activity"/>
    <property type="evidence" value="ECO:0007669"/>
    <property type="project" value="TreeGrafter"/>
</dbReference>
<keyword evidence="5" id="KW-1185">Reference proteome</keyword>
<protein>
    <submittedName>
        <fullName evidence="4">NAD(P)-binding protein</fullName>
    </submittedName>
</protein>
<dbReference type="Pfam" id="PF00106">
    <property type="entry name" value="adh_short"/>
    <property type="match status" value="1"/>
</dbReference>
<dbReference type="InterPro" id="IPR020904">
    <property type="entry name" value="Sc_DH/Rdtase_CS"/>
</dbReference>
<comment type="similarity">
    <text evidence="2">Belongs to the short-chain dehydrogenases/reductases (SDR) family.</text>
</comment>
<evidence type="ECO:0000259" key="3">
    <source>
        <dbReference type="SMART" id="SM00822"/>
    </source>
</evidence>
<evidence type="ECO:0000256" key="1">
    <source>
        <dbReference type="ARBA" id="ARBA00022857"/>
    </source>
</evidence>
<name>A0A139AB13_GONPJ</name>
<dbReference type="EMBL" id="KQ965773">
    <property type="protein sequence ID" value="KXS13849.1"/>
    <property type="molecule type" value="Genomic_DNA"/>
</dbReference>
<dbReference type="PRINTS" id="PR00080">
    <property type="entry name" value="SDRFAMILY"/>
</dbReference>
<dbReference type="InterPro" id="IPR002347">
    <property type="entry name" value="SDR_fam"/>
</dbReference>
<sequence length="329" mass="35178">MGASSSKAIVPSDAVVVITGCDSGFGRMLALQLAGKGLQVLAGCLTSAGQAGLKDDITTRGISEKSLRTFSLDVTSEVDAKKCAELVESLGGKLFALVNNAGIAEGGLVEACPIEAYKRIFEVNTLGPVRMSRHLLPHLRNFSTAHLDLPPPRIIMVSSLAGILAGGGLAAYCASKAALESISDTLRRELVRFSHRVSVSIIEPSYANTPIVTPAHSVTPEQAVEKFKAGTVPELTARVVRDYGGEARIRWKSQKDKEFSLLPAQTVVDVIADHVTRPDPPIRTMVALPRDRRGVALLLRLPDRTVDWLIAELPGRAEAEEFRKAVGGQ</sequence>
<dbReference type="PROSITE" id="PS00061">
    <property type="entry name" value="ADH_SHORT"/>
    <property type="match status" value="1"/>
</dbReference>
<dbReference type="PANTHER" id="PTHR43313:SF1">
    <property type="entry name" value="3BETA-HYDROXYSTEROID DEHYDROGENASE DHS-16"/>
    <property type="match status" value="1"/>
</dbReference>
<dbReference type="InterPro" id="IPR036291">
    <property type="entry name" value="NAD(P)-bd_dom_sf"/>
</dbReference>
<gene>
    <name evidence="4" type="ORF">M427DRAFT_58105</name>
</gene>
<evidence type="ECO:0000256" key="2">
    <source>
        <dbReference type="RuleBase" id="RU000363"/>
    </source>
</evidence>
<dbReference type="SMART" id="SM00822">
    <property type="entry name" value="PKS_KR"/>
    <property type="match status" value="1"/>
</dbReference>
<feature type="domain" description="Ketoreductase" evidence="3">
    <location>
        <begin position="14"/>
        <end position="207"/>
    </location>
</feature>
<dbReference type="STRING" id="1344416.A0A139AB13"/>
<dbReference type="PRINTS" id="PR00081">
    <property type="entry name" value="GDHRDH"/>
</dbReference>
<reference evidence="4 5" key="1">
    <citation type="journal article" date="2015" name="Genome Biol. Evol.">
        <title>Phylogenomic analyses indicate that early fungi evolved digesting cell walls of algal ancestors of land plants.</title>
        <authorList>
            <person name="Chang Y."/>
            <person name="Wang S."/>
            <person name="Sekimoto S."/>
            <person name="Aerts A.L."/>
            <person name="Choi C."/>
            <person name="Clum A."/>
            <person name="LaButti K.M."/>
            <person name="Lindquist E.A."/>
            <person name="Yee Ngan C."/>
            <person name="Ohm R.A."/>
            <person name="Salamov A.A."/>
            <person name="Grigoriev I.V."/>
            <person name="Spatafora J.W."/>
            <person name="Berbee M.L."/>
        </authorList>
    </citation>
    <scope>NUCLEOTIDE SEQUENCE [LARGE SCALE GENOMIC DNA]</scope>
    <source>
        <strain evidence="4 5">JEL478</strain>
    </source>
</reference>
<dbReference type="SUPFAM" id="SSF51735">
    <property type="entry name" value="NAD(P)-binding Rossmann-fold domains"/>
    <property type="match status" value="1"/>
</dbReference>
<keyword evidence="1" id="KW-0521">NADP</keyword>
<dbReference type="GO" id="GO:0008202">
    <property type="term" value="P:steroid metabolic process"/>
    <property type="evidence" value="ECO:0007669"/>
    <property type="project" value="TreeGrafter"/>
</dbReference>
<dbReference type="Proteomes" id="UP000070544">
    <property type="component" value="Unassembled WGS sequence"/>
</dbReference>
<dbReference type="OrthoDB" id="9876299at2759"/>
<evidence type="ECO:0000313" key="4">
    <source>
        <dbReference type="EMBL" id="KXS13849.1"/>
    </source>
</evidence>
<proteinExistence type="inferred from homology"/>
<dbReference type="InterPro" id="IPR057326">
    <property type="entry name" value="KR_dom"/>
</dbReference>